<keyword evidence="1" id="KW-0820">tRNA-binding</keyword>
<evidence type="ECO:0000313" key="10">
    <source>
        <dbReference type="Proteomes" id="UP000485058"/>
    </source>
</evidence>
<dbReference type="EMBL" id="BLLF01000394">
    <property type="protein sequence ID" value="GFH11335.1"/>
    <property type="molecule type" value="Genomic_DNA"/>
</dbReference>
<keyword evidence="6" id="KW-0694">RNA-binding</keyword>
<evidence type="ECO:0000256" key="4">
    <source>
        <dbReference type="ARBA" id="ARBA00022691"/>
    </source>
</evidence>
<dbReference type="InterPro" id="IPR029028">
    <property type="entry name" value="Alpha/beta_knot_MTases"/>
</dbReference>
<evidence type="ECO:0000259" key="8">
    <source>
        <dbReference type="Pfam" id="PF00588"/>
    </source>
</evidence>
<dbReference type="GO" id="GO:0008173">
    <property type="term" value="F:RNA methyltransferase activity"/>
    <property type="evidence" value="ECO:0007669"/>
    <property type="project" value="InterPro"/>
</dbReference>
<sequence length="415" mass="45317">MHTVAAHTSAPTYNRTATLRCRNGPRTRACATHGTILPPLGFPHSNEHSFDGKLLSSEDVIEALAPYMTEERLVKIQAIAKRRTYSVLPVVEGLYDMGNLSAVCRSADAFGMGAVHCIKHKLDKYKQSARQSGRPQRRPQRSHQRRQLTVRRADKWLDVQVWPDTPSCVTAIKAAGYQLVVTHLNAASIPIQEVDWSRPTAFVLGNEKSGVSEEMVAAADHLAVIPMAGFVESFNISVAAALVMYEAQQQRLRRTGRHADLTQQQARDLTAALMLRSVREGPTVVRELLTRPPPRWQAPRIKNYLAKQERLMRAEEAALGPSPPSRRAAGGQLQQQEAEANAWHWAYQDHQVVQTIAASHADRASASAASKCDAHGKVPASTSVATAEAGKGLGVLGYAEAAGRGMALPWSPSIT</sequence>
<proteinExistence type="inferred from homology"/>
<keyword evidence="10" id="KW-1185">Reference proteome</keyword>
<evidence type="ECO:0000256" key="1">
    <source>
        <dbReference type="ARBA" id="ARBA00022555"/>
    </source>
</evidence>
<keyword evidence="4" id="KW-0949">S-adenosyl-L-methionine</keyword>
<dbReference type="Proteomes" id="UP000485058">
    <property type="component" value="Unassembled WGS sequence"/>
</dbReference>
<keyword evidence="3" id="KW-0808">Transferase</keyword>
<evidence type="ECO:0000256" key="7">
    <source>
        <dbReference type="SAM" id="MobiDB-lite"/>
    </source>
</evidence>
<evidence type="ECO:0000256" key="5">
    <source>
        <dbReference type="ARBA" id="ARBA00022694"/>
    </source>
</evidence>
<organism evidence="9 10">
    <name type="scientific">Haematococcus lacustris</name>
    <name type="common">Green alga</name>
    <name type="synonym">Haematococcus pluvialis</name>
    <dbReference type="NCBI Taxonomy" id="44745"/>
    <lineage>
        <taxon>Eukaryota</taxon>
        <taxon>Viridiplantae</taxon>
        <taxon>Chlorophyta</taxon>
        <taxon>core chlorophytes</taxon>
        <taxon>Chlorophyceae</taxon>
        <taxon>CS clade</taxon>
        <taxon>Chlamydomonadales</taxon>
        <taxon>Haematococcaceae</taxon>
        <taxon>Haematococcus</taxon>
    </lineage>
</organism>
<keyword evidence="5" id="KW-0819">tRNA processing</keyword>
<feature type="compositionally biased region" description="Basic residues" evidence="7">
    <location>
        <begin position="135"/>
        <end position="148"/>
    </location>
</feature>
<feature type="region of interest" description="Disordered" evidence="7">
    <location>
        <begin position="126"/>
        <end position="148"/>
    </location>
</feature>
<dbReference type="Pfam" id="PF00588">
    <property type="entry name" value="SpoU_methylase"/>
    <property type="match status" value="1"/>
</dbReference>
<dbReference type="InterPro" id="IPR029026">
    <property type="entry name" value="tRNA_m1G_MTases_N"/>
</dbReference>
<reference evidence="9 10" key="1">
    <citation type="submission" date="2020-02" db="EMBL/GenBank/DDBJ databases">
        <title>Draft genome sequence of Haematococcus lacustris strain NIES-144.</title>
        <authorList>
            <person name="Morimoto D."/>
            <person name="Nakagawa S."/>
            <person name="Yoshida T."/>
            <person name="Sawayama S."/>
        </authorList>
    </citation>
    <scope>NUCLEOTIDE SEQUENCE [LARGE SCALE GENOMIC DNA]</scope>
    <source>
        <strain evidence="9 10">NIES-144</strain>
    </source>
</reference>
<dbReference type="Gene3D" id="3.40.1280.10">
    <property type="match status" value="1"/>
</dbReference>
<dbReference type="InterPro" id="IPR001537">
    <property type="entry name" value="SpoU_MeTrfase"/>
</dbReference>
<evidence type="ECO:0000256" key="6">
    <source>
        <dbReference type="ARBA" id="ARBA00022884"/>
    </source>
</evidence>
<dbReference type="PANTHER" id="PTHR43453">
    <property type="entry name" value="RRNA METHYLASE-LIKE"/>
    <property type="match status" value="1"/>
</dbReference>
<accession>A0A699YPZ6</accession>
<dbReference type="GO" id="GO:0002938">
    <property type="term" value="P:tRNA guanine ribose methylation"/>
    <property type="evidence" value="ECO:0007669"/>
    <property type="project" value="TreeGrafter"/>
</dbReference>
<dbReference type="GO" id="GO:0000049">
    <property type="term" value="F:tRNA binding"/>
    <property type="evidence" value="ECO:0007669"/>
    <property type="project" value="UniProtKB-KW"/>
</dbReference>
<dbReference type="HAMAP" id="MF_02060">
    <property type="entry name" value="tRNA_methyltr_TrmH"/>
    <property type="match status" value="1"/>
</dbReference>
<dbReference type="PANTHER" id="PTHR43453:SF1">
    <property type="entry name" value="TRNA_RRNA METHYLTRANSFERASE SPOU TYPE DOMAIN-CONTAINING PROTEIN"/>
    <property type="match status" value="1"/>
</dbReference>
<evidence type="ECO:0000256" key="3">
    <source>
        <dbReference type="ARBA" id="ARBA00022679"/>
    </source>
</evidence>
<protein>
    <submittedName>
        <fullName evidence="9">SpoU_methylase domain-containing protein</fullName>
    </submittedName>
</protein>
<dbReference type="SUPFAM" id="SSF75217">
    <property type="entry name" value="alpha/beta knot"/>
    <property type="match status" value="1"/>
</dbReference>
<feature type="domain" description="tRNA/rRNA methyltransferase SpoU type" evidence="8">
    <location>
        <begin position="152"/>
        <end position="245"/>
    </location>
</feature>
<gene>
    <name evidence="9" type="ORF">HaLaN_06819</name>
</gene>
<keyword evidence="2 9" id="KW-0489">Methyltransferase</keyword>
<dbReference type="CDD" id="cd18092">
    <property type="entry name" value="SpoU-like_TrmH"/>
    <property type="match status" value="1"/>
</dbReference>
<evidence type="ECO:0000313" key="9">
    <source>
        <dbReference type="EMBL" id="GFH11335.1"/>
    </source>
</evidence>
<dbReference type="InterPro" id="IPR033671">
    <property type="entry name" value="TrmH"/>
</dbReference>
<comment type="caution">
    <text evidence="9">The sequence shown here is derived from an EMBL/GenBank/DDBJ whole genome shotgun (WGS) entry which is preliminary data.</text>
</comment>
<evidence type="ECO:0000256" key="2">
    <source>
        <dbReference type="ARBA" id="ARBA00022603"/>
    </source>
</evidence>
<name>A0A699YPZ6_HAELA</name>
<dbReference type="AlphaFoldDB" id="A0A699YPZ6"/>